<evidence type="ECO:0000313" key="2">
    <source>
        <dbReference type="Proteomes" id="UP000295293"/>
    </source>
</evidence>
<dbReference type="Proteomes" id="UP000295293">
    <property type="component" value="Unassembled WGS sequence"/>
</dbReference>
<name>A0A4R6Z7Q4_9GAMM</name>
<dbReference type="EMBL" id="SNZH01000002">
    <property type="protein sequence ID" value="TDR47858.1"/>
    <property type="molecule type" value="Genomic_DNA"/>
</dbReference>
<sequence>MFAASVVGEFGFFGKIPALGDFVTRSLPRDQVGLADEWMQHGLFTLRSISETWLDSYLVAPVWQFILPAGIWSPAPLCGALMPSVDRVGRYFPVIAFAPIGIDPMAEAAMLWRRMSRLAQVLPSVLHQQLDAETTLGLLQDPHINDAEDWRRILSLDDFNAYGDKSIWWSERTQYSPLREINHRGKPDADLFLRLFGH</sequence>
<keyword evidence="2" id="KW-1185">Reference proteome</keyword>
<dbReference type="InterPro" id="IPR017748">
    <property type="entry name" value="TagF"/>
</dbReference>
<evidence type="ECO:0000313" key="1">
    <source>
        <dbReference type="EMBL" id="TDR47858.1"/>
    </source>
</evidence>
<protein>
    <submittedName>
        <fullName evidence="1">Type VI secretion system protein ImpM</fullName>
    </submittedName>
</protein>
<accession>A0A4R6Z7Q4</accession>
<dbReference type="RefSeq" id="WP_133817564.1">
    <property type="nucleotide sequence ID" value="NZ_SNZH01000002.1"/>
</dbReference>
<dbReference type="PIRSF" id="PIRSF029287">
    <property type="entry name" value="UCP029287"/>
    <property type="match status" value="1"/>
</dbReference>
<comment type="caution">
    <text evidence="1">The sequence shown here is derived from an EMBL/GenBank/DDBJ whole genome shotgun (WGS) entry which is preliminary data.</text>
</comment>
<dbReference type="NCBIfam" id="TIGR03373">
    <property type="entry name" value="VI_minor_4"/>
    <property type="match status" value="1"/>
</dbReference>
<dbReference type="InterPro" id="IPR038225">
    <property type="entry name" value="TagF_sf"/>
</dbReference>
<dbReference type="OrthoDB" id="9801841at2"/>
<reference evidence="1 2" key="1">
    <citation type="submission" date="2019-03" db="EMBL/GenBank/DDBJ databases">
        <title>Genomic Encyclopedia of Type Strains, Phase IV (KMG-IV): sequencing the most valuable type-strain genomes for metagenomic binning, comparative biology and taxonomic classification.</title>
        <authorList>
            <person name="Goeker M."/>
        </authorList>
    </citation>
    <scope>NUCLEOTIDE SEQUENCE [LARGE SCALE GENOMIC DNA]</scope>
    <source>
        <strain evidence="1 2">DSM 21667</strain>
    </source>
</reference>
<dbReference type="AlphaFoldDB" id="A0A4R6Z7Q4"/>
<dbReference type="Gene3D" id="3.40.1730.10">
    <property type="entry name" value="pa0076 domain"/>
    <property type="match status" value="1"/>
</dbReference>
<proteinExistence type="predicted"/>
<dbReference type="Pfam" id="PF09867">
    <property type="entry name" value="TagF_N"/>
    <property type="match status" value="1"/>
</dbReference>
<gene>
    <name evidence="1" type="ORF">DFR29_102520</name>
</gene>
<organism evidence="1 2">
    <name type="scientific">Tahibacter aquaticus</name>
    <dbReference type="NCBI Taxonomy" id="520092"/>
    <lineage>
        <taxon>Bacteria</taxon>
        <taxon>Pseudomonadati</taxon>
        <taxon>Pseudomonadota</taxon>
        <taxon>Gammaproteobacteria</taxon>
        <taxon>Lysobacterales</taxon>
        <taxon>Rhodanobacteraceae</taxon>
        <taxon>Tahibacter</taxon>
    </lineage>
</organism>